<dbReference type="Gene3D" id="3.40.50.150">
    <property type="entry name" value="Vaccinia Virus protein VP39"/>
    <property type="match status" value="1"/>
</dbReference>
<dbReference type="Proteomes" id="UP000465866">
    <property type="component" value="Chromosome"/>
</dbReference>
<dbReference type="AlphaFoldDB" id="A0A7I7L128"/>
<evidence type="ECO:0000313" key="2">
    <source>
        <dbReference type="Proteomes" id="UP000465866"/>
    </source>
</evidence>
<dbReference type="SUPFAM" id="SSF48452">
    <property type="entry name" value="TPR-like"/>
    <property type="match status" value="1"/>
</dbReference>
<evidence type="ECO:0008006" key="3">
    <source>
        <dbReference type="Google" id="ProtNLM"/>
    </source>
</evidence>
<sequence>MEGTAKSSRWVDILRHYERHLSEFRGLDIEILEIGVDTGLSLELWKQYFTKARFIGVDIQPACKRFEDDRVTIEIGSQDDPDFLLGLTERYSPTIIIDDGSHLAHHIIFTFEKLFPSLPPGGLYVIEDMFVHLRSRPNTWLGETEISPPDYLFDAVRFLFTEKTPPVTGQTAPSINQGPQGDLRDSIEEIAFAPLGVAFIRKNSAPLPIEDRVSLGEAYARSRGQADLWWRLAEYTRSNAGPLDRAEAAARNAIAMAPRSAEAYRVLCLTLYMQGDVNGAISAGAKAAEFAPDNWIYAHFLGQLYHLTQDFSKAEDSFRKAGALRDHDPEIRQRLNQALAAQGKPEE</sequence>
<dbReference type="SUPFAM" id="SSF53335">
    <property type="entry name" value="S-adenosyl-L-methionine-dependent methyltransferases"/>
    <property type="match status" value="1"/>
</dbReference>
<proteinExistence type="predicted"/>
<evidence type="ECO:0000313" key="1">
    <source>
        <dbReference type="EMBL" id="BBX47774.1"/>
    </source>
</evidence>
<accession>A0A7I7L128</accession>
<organism evidence="1 2">
    <name type="scientific">Mycobacterium cookii</name>
    <dbReference type="NCBI Taxonomy" id="1775"/>
    <lineage>
        <taxon>Bacteria</taxon>
        <taxon>Bacillati</taxon>
        <taxon>Actinomycetota</taxon>
        <taxon>Actinomycetes</taxon>
        <taxon>Mycobacteriales</taxon>
        <taxon>Mycobacteriaceae</taxon>
        <taxon>Mycobacterium</taxon>
    </lineage>
</organism>
<gene>
    <name evidence="1" type="ORF">MCOO_37890</name>
</gene>
<reference evidence="1 2" key="1">
    <citation type="journal article" date="2019" name="Emerg. Microbes Infect.">
        <title>Comprehensive subspecies identification of 175 nontuberculous mycobacteria species based on 7547 genomic profiles.</title>
        <authorList>
            <person name="Matsumoto Y."/>
            <person name="Kinjo T."/>
            <person name="Motooka D."/>
            <person name="Nabeya D."/>
            <person name="Jung N."/>
            <person name="Uechi K."/>
            <person name="Horii T."/>
            <person name="Iida T."/>
            <person name="Fujita J."/>
            <person name="Nakamura S."/>
        </authorList>
    </citation>
    <scope>NUCLEOTIDE SEQUENCE [LARGE SCALE GENOMIC DNA]</scope>
    <source>
        <strain evidence="1 2">JCM 12404</strain>
    </source>
</reference>
<dbReference type="EMBL" id="AP022569">
    <property type="protein sequence ID" value="BBX47774.1"/>
    <property type="molecule type" value="Genomic_DNA"/>
</dbReference>
<name>A0A7I7L128_9MYCO</name>
<dbReference type="KEGG" id="mcoo:MCOO_37890"/>
<protein>
    <recommendedName>
        <fullName evidence="3">O-methyltransferase</fullName>
    </recommendedName>
</protein>
<dbReference type="InterPro" id="IPR011990">
    <property type="entry name" value="TPR-like_helical_dom_sf"/>
</dbReference>
<keyword evidence="2" id="KW-1185">Reference proteome</keyword>
<dbReference type="InterPro" id="IPR029063">
    <property type="entry name" value="SAM-dependent_MTases_sf"/>
</dbReference>
<dbReference type="Gene3D" id="1.25.40.10">
    <property type="entry name" value="Tetratricopeptide repeat domain"/>
    <property type="match status" value="1"/>
</dbReference>